<proteinExistence type="predicted"/>
<name>A0A8H5NNT9_9HYPO</name>
<gene>
    <name evidence="2" type="ORF">FPCIR_14281</name>
</gene>
<comment type="caution">
    <text evidence="2">The sequence shown here is derived from an EMBL/GenBank/DDBJ whole genome shotgun (WGS) entry which is preliminary data.</text>
</comment>
<sequence length="230" mass="26314">MQLAIGSTGKVQRLQSALYVRCSTDLRERTSKDKFHSRGSLFNVYKPPCPAFNVLSALDPSVELSVQVVVRTCAKDSISSSRASYHHLRMLLRLSAWIRCCRGRRDPVSEARRHFAHFTDVCQTALWSPGDGEPEFGVYHRRDQQTCGIPETLDYVDNKTEGLIKEADSLIVNGSDYQGDTFQSLEKAMIVKKEEMQEQIEKLDRRREQKELLVKLTQLRFSQKSVNDTE</sequence>
<protein>
    <submittedName>
        <fullName evidence="2">Uncharacterized protein</fullName>
    </submittedName>
</protein>
<reference evidence="2 3" key="1">
    <citation type="submission" date="2020-05" db="EMBL/GenBank/DDBJ databases">
        <title>Identification and distribution of gene clusters putatively required for synthesis of sphingolipid metabolism inhibitors in phylogenetically diverse species of the filamentous fungus Fusarium.</title>
        <authorList>
            <person name="Kim H.-S."/>
            <person name="Busman M."/>
            <person name="Brown D.W."/>
            <person name="Divon H."/>
            <person name="Uhlig S."/>
            <person name="Proctor R.H."/>
        </authorList>
    </citation>
    <scope>NUCLEOTIDE SEQUENCE [LARGE SCALE GENOMIC DNA]</scope>
    <source>
        <strain evidence="2 3">NRRL 36939</strain>
    </source>
</reference>
<accession>A0A8H5NNT9</accession>
<dbReference type="OrthoDB" id="5220943at2759"/>
<dbReference type="AlphaFoldDB" id="A0A8H5NNT9"/>
<dbReference type="Proteomes" id="UP000546213">
    <property type="component" value="Unassembled WGS sequence"/>
</dbReference>
<evidence type="ECO:0000313" key="3">
    <source>
        <dbReference type="Proteomes" id="UP000546213"/>
    </source>
</evidence>
<keyword evidence="1" id="KW-0175">Coiled coil</keyword>
<keyword evidence="3" id="KW-1185">Reference proteome</keyword>
<feature type="coiled-coil region" evidence="1">
    <location>
        <begin position="186"/>
        <end position="213"/>
    </location>
</feature>
<organism evidence="2 3">
    <name type="scientific">Fusarium pseudocircinatum</name>
    <dbReference type="NCBI Taxonomy" id="56676"/>
    <lineage>
        <taxon>Eukaryota</taxon>
        <taxon>Fungi</taxon>
        <taxon>Dikarya</taxon>
        <taxon>Ascomycota</taxon>
        <taxon>Pezizomycotina</taxon>
        <taxon>Sordariomycetes</taxon>
        <taxon>Hypocreomycetidae</taxon>
        <taxon>Hypocreales</taxon>
        <taxon>Nectriaceae</taxon>
        <taxon>Fusarium</taxon>
        <taxon>Fusarium fujikuroi species complex</taxon>
    </lineage>
</organism>
<evidence type="ECO:0000256" key="1">
    <source>
        <dbReference type="SAM" id="Coils"/>
    </source>
</evidence>
<dbReference type="EMBL" id="JAAOAS010000768">
    <property type="protein sequence ID" value="KAF5572439.1"/>
    <property type="molecule type" value="Genomic_DNA"/>
</dbReference>
<evidence type="ECO:0000313" key="2">
    <source>
        <dbReference type="EMBL" id="KAF5572439.1"/>
    </source>
</evidence>